<dbReference type="Proteomes" id="UP000002595">
    <property type="component" value="Chromosome"/>
</dbReference>
<dbReference type="eggNOG" id="arCOG05631">
    <property type="taxonomic scope" value="Archaea"/>
</dbReference>
<reference evidence="1" key="1">
    <citation type="submission" date="2006-12" db="EMBL/GenBank/DDBJ databases">
        <title>Complete sequence of Pyrobaculum islandicum DSM 4184.</title>
        <authorList>
            <person name="Copeland A."/>
            <person name="Lucas S."/>
            <person name="Lapidus A."/>
            <person name="Barry K."/>
            <person name="Detter J.C."/>
            <person name="Glavina del Rio T."/>
            <person name="Dalin E."/>
            <person name="Tice H."/>
            <person name="Pitluck S."/>
            <person name="Meincke L."/>
            <person name="Brettin T."/>
            <person name="Bruce D."/>
            <person name="Han C."/>
            <person name="Tapia R."/>
            <person name="Gilna P."/>
            <person name="Schmutz J."/>
            <person name="Larimer F."/>
            <person name="Land M."/>
            <person name="Hauser L."/>
            <person name="Kyrpides N."/>
            <person name="Mikhailova N."/>
            <person name="Cozen A.E."/>
            <person name="Fitz-Gibbon S.T."/>
            <person name="House C.H."/>
            <person name="Saltikov C."/>
            <person name="Lowe T."/>
            <person name="Richardson P."/>
        </authorList>
    </citation>
    <scope>NUCLEOTIDE SEQUENCE [LARGE SCALE GENOMIC DNA]</scope>
    <source>
        <strain evidence="1">DSM 4184</strain>
    </source>
</reference>
<dbReference type="RefSeq" id="WP_011762643.1">
    <property type="nucleotide sequence ID" value="NC_008701.1"/>
</dbReference>
<dbReference type="KEGG" id="pis:Pisl_0892"/>
<sequence length="206" mass="23089">MITASRAALEQEIYLRSLTGYLVGQHMLEGYRRVAVITYPDRICSAMAAALITSYVAKDNYRDEVAIVLTYEDGKEAEVAKKVIDYKPDIVYLSFGGEQKLSYVAEITKKILSALSQAGYKGAIGIHVRVWLATKQLSAVLADKKLADYLASLKEIRLFTADVPNRKFFFHRVKIEGNVAKLEKYREVDITSEHAKLLSISLPPPE</sequence>
<dbReference type="GeneID" id="4617214"/>
<name>A1RSY6_PYRIL</name>
<organism evidence="1 2">
    <name type="scientific">Pyrobaculum islandicum (strain DSM 4184 / JCM 9189 / GEO3)</name>
    <dbReference type="NCBI Taxonomy" id="384616"/>
    <lineage>
        <taxon>Archaea</taxon>
        <taxon>Thermoproteota</taxon>
        <taxon>Thermoprotei</taxon>
        <taxon>Thermoproteales</taxon>
        <taxon>Thermoproteaceae</taxon>
        <taxon>Pyrobaculum</taxon>
    </lineage>
</organism>
<dbReference type="EMBL" id="CP000504">
    <property type="protein sequence ID" value="ABL88068.1"/>
    <property type="molecule type" value="Genomic_DNA"/>
</dbReference>
<dbReference type="STRING" id="384616.Pisl_0892"/>
<protein>
    <submittedName>
        <fullName evidence="1">Uncharacterized protein</fullName>
    </submittedName>
</protein>
<proteinExistence type="predicted"/>
<evidence type="ECO:0000313" key="1">
    <source>
        <dbReference type="EMBL" id="ABL88068.1"/>
    </source>
</evidence>
<evidence type="ECO:0000313" key="2">
    <source>
        <dbReference type="Proteomes" id="UP000002595"/>
    </source>
</evidence>
<keyword evidence="2" id="KW-1185">Reference proteome</keyword>
<dbReference type="AlphaFoldDB" id="A1RSY6"/>
<dbReference type="OrthoDB" id="91586at2157"/>
<dbReference type="HOGENOM" id="CLU_115255_0_0_2"/>
<accession>A1RSY6</accession>
<gene>
    <name evidence="1" type="ordered locus">Pisl_0892</name>
</gene>